<dbReference type="Gene3D" id="3.40.1190.20">
    <property type="match status" value="1"/>
</dbReference>
<feature type="binding site" evidence="12">
    <location>
        <position position="484"/>
    </location>
    <ligand>
        <name>(6S)-NADPHX</name>
        <dbReference type="ChEBI" id="CHEBI:64076"/>
    </ligand>
</feature>
<dbReference type="Pfam" id="PF01256">
    <property type="entry name" value="Carb_kinase"/>
    <property type="match status" value="1"/>
</dbReference>
<evidence type="ECO:0000256" key="3">
    <source>
        <dbReference type="ARBA" id="ARBA00009524"/>
    </source>
</evidence>
<dbReference type="PANTHER" id="PTHR12592:SF0">
    <property type="entry name" value="ATP-DEPENDENT (S)-NAD(P)H-HYDRATE DEHYDRATASE"/>
    <property type="match status" value="1"/>
</dbReference>
<keyword evidence="4 12" id="KW-0547">Nucleotide-binding</keyword>
<evidence type="ECO:0000256" key="5">
    <source>
        <dbReference type="ARBA" id="ARBA00022840"/>
    </source>
</evidence>
<dbReference type="InterPro" id="IPR036652">
    <property type="entry name" value="YjeF_N_dom_sf"/>
</dbReference>
<dbReference type="CDD" id="cd01171">
    <property type="entry name" value="YXKO-related"/>
    <property type="match status" value="1"/>
</dbReference>
<feature type="binding site" evidence="12">
    <location>
        <position position="572"/>
    </location>
    <ligand>
        <name>(6S)-NADPHX</name>
        <dbReference type="ChEBI" id="CHEBI:64076"/>
    </ligand>
</feature>
<sequence length="651" mass="66015">MFAYSADQIRAAEKALLAHEVADDEMMKLAAAAVADTALDMLRAQSRRTPAHQETAKQATGGRDMQAPGTADVVVAVGPGGNGGDGLFAATHLLLAGYRVQAVPVATHADGSPKVHSAAWQAFCAAGGGQVSARELVAAARTAAAATTPGAVTAPGAATAPALIIDAIAGLSAGRGLHGELAEFFSTQRRAGTDVLAIDVPTGVHCDTGATAPEAPAGERRSGDSYVRATVTISFGAGRLAHAATPACGKVVIADLQLPQGPRSFAEELAHQHSAESEVTENTSAGASSSTGTSTNFKQGTVEFFQVPAIATKAPASASWSTPESPQTPGVSEFQHGTVGVGSGPGNLEPQPAGDKYSSGVVGLCAGSAVYPGAGILSASGAIAATPSMVRVLGPAELTRDVVRAHPEAVTHTSVRTAGRVQALVVGPGRGTDISAALELEYALRGAQPLVLDADAITLLAASAQLRELLRDRASTSPVLLTPHDGEFQRLADALPAPDQDASTDDATTASTADTSGFSATTDRLRTTRALAAQLNAWVLRKGRITLIASPDGRLVSVNTGSSWAATPGSGDVLSGILGAFLAEWNAPAAAPETKHNEATQADLADVFRRAVVVHSWAAQLAAQTEFGMAPTSASAIATAIPRALAYFSRK</sequence>
<comment type="catalytic activity">
    <reaction evidence="11 12">
        <text>(6S)-NADPHX + ADP = AMP + phosphate + NADPH + H(+)</text>
        <dbReference type="Rhea" id="RHEA:32235"/>
        <dbReference type="ChEBI" id="CHEBI:15378"/>
        <dbReference type="ChEBI" id="CHEBI:43474"/>
        <dbReference type="ChEBI" id="CHEBI:57783"/>
        <dbReference type="ChEBI" id="CHEBI:64076"/>
        <dbReference type="ChEBI" id="CHEBI:456215"/>
        <dbReference type="ChEBI" id="CHEBI:456216"/>
        <dbReference type="EC" id="4.2.1.136"/>
    </reaction>
</comment>
<evidence type="ECO:0000256" key="7">
    <source>
        <dbReference type="ARBA" id="ARBA00023027"/>
    </source>
</evidence>
<evidence type="ECO:0000256" key="2">
    <source>
        <dbReference type="ARBA" id="ARBA00006001"/>
    </source>
</evidence>
<evidence type="ECO:0000259" key="14">
    <source>
        <dbReference type="PROSITE" id="PS51383"/>
    </source>
</evidence>
<proteinExistence type="inferred from homology"/>
<evidence type="ECO:0000256" key="13">
    <source>
        <dbReference type="SAM" id="MobiDB-lite"/>
    </source>
</evidence>
<dbReference type="InterPro" id="IPR004443">
    <property type="entry name" value="YjeF_N_dom"/>
</dbReference>
<keyword evidence="8 12" id="KW-0456">Lyase</keyword>
<dbReference type="SUPFAM" id="SSF53613">
    <property type="entry name" value="Ribokinase-like"/>
    <property type="match status" value="1"/>
</dbReference>
<feature type="binding site" evidence="12">
    <location>
        <begin position="542"/>
        <end position="546"/>
    </location>
    <ligand>
        <name>AMP</name>
        <dbReference type="ChEBI" id="CHEBI:456215"/>
    </ligand>
</feature>
<dbReference type="SUPFAM" id="SSF64153">
    <property type="entry name" value="YjeF N-terminal domain-like"/>
    <property type="match status" value="1"/>
</dbReference>
<comment type="cofactor">
    <cofactor evidence="1">
        <name>K(+)</name>
        <dbReference type="ChEBI" id="CHEBI:29103"/>
    </cofactor>
</comment>
<dbReference type="PANTHER" id="PTHR12592">
    <property type="entry name" value="ATP-DEPENDENT (S)-NAD(P)H-HYDRATE DEHYDRATASE FAMILY MEMBER"/>
    <property type="match status" value="1"/>
</dbReference>
<reference evidence="16 17" key="1">
    <citation type="submission" date="2023-05" db="EMBL/GenBank/DDBJ databases">
        <title>Metabolic capabilities are highly conserved among human nasal-associated Corynebacterium species in pangenomic analyses.</title>
        <authorList>
            <person name="Tran T.H."/>
            <person name="Roberts A.Q."/>
            <person name="Escapa I.F."/>
            <person name="Gao W."/>
            <person name="Conlan S."/>
            <person name="Kong H."/>
            <person name="Segre J.A."/>
            <person name="Kelly M.S."/>
            <person name="Lemon K.P."/>
        </authorList>
    </citation>
    <scope>NUCLEOTIDE SEQUENCE [LARGE SCALE GENOMIC DNA]</scope>
    <source>
        <strain evidence="16 17">KPL2811</strain>
    </source>
</reference>
<comment type="subunit">
    <text evidence="12">Homotetramer.</text>
</comment>
<dbReference type="Pfam" id="PF03853">
    <property type="entry name" value="YjeF_N"/>
    <property type="match status" value="1"/>
</dbReference>
<feature type="binding site" evidence="12">
    <location>
        <position position="374"/>
    </location>
    <ligand>
        <name>(6S)-NADPHX</name>
        <dbReference type="ChEBI" id="CHEBI:64076"/>
    </ligand>
</feature>
<feature type="region of interest" description="Disordered" evidence="13">
    <location>
        <begin position="268"/>
        <end position="295"/>
    </location>
</feature>
<feature type="region of interest" description="Disordered" evidence="13">
    <location>
        <begin position="315"/>
        <end position="353"/>
    </location>
</feature>
<dbReference type="EMBL" id="JASNVK010000016">
    <property type="protein sequence ID" value="MDK4301323.1"/>
    <property type="molecule type" value="Genomic_DNA"/>
</dbReference>
<comment type="function">
    <text evidence="9">Bifunctional enzyme that catalyzes the epimerization of the S- and R-forms of NAD(P)HX and the dehydration of the S-form of NAD(P)HX at the expense of ADP, which is converted to AMP. This allows the repair of both epimers of NAD(P)HX, a damaged form of NAD(P)H that is a result of enzymatic or heat-dependent hydration.</text>
</comment>
<evidence type="ECO:0000256" key="6">
    <source>
        <dbReference type="ARBA" id="ARBA00022857"/>
    </source>
</evidence>
<comment type="cofactor">
    <cofactor evidence="12">
        <name>Mg(2+)</name>
        <dbReference type="ChEBI" id="CHEBI:18420"/>
    </cofactor>
</comment>
<evidence type="ECO:0000256" key="1">
    <source>
        <dbReference type="ARBA" id="ARBA00001958"/>
    </source>
</evidence>
<feature type="region of interest" description="Disordered" evidence="13">
    <location>
        <begin position="497"/>
        <end position="517"/>
    </location>
</feature>
<evidence type="ECO:0000256" key="9">
    <source>
        <dbReference type="ARBA" id="ARBA00025153"/>
    </source>
</evidence>
<comment type="similarity">
    <text evidence="12">Belongs to the NnrD/CARKD family.</text>
</comment>
<feature type="compositionally biased region" description="Low complexity" evidence="13">
    <location>
        <begin position="283"/>
        <end position="295"/>
    </location>
</feature>
<dbReference type="PROSITE" id="PS51383">
    <property type="entry name" value="YJEF_C_3"/>
    <property type="match status" value="1"/>
</dbReference>
<keyword evidence="6 12" id="KW-0521">NADP</keyword>
<dbReference type="PROSITE" id="PS51385">
    <property type="entry name" value="YJEF_N"/>
    <property type="match status" value="1"/>
</dbReference>
<keyword evidence="5 12" id="KW-0067">ATP-binding</keyword>
<feature type="domain" description="YjeF C-terminal" evidence="14">
    <location>
        <begin position="339"/>
        <end position="648"/>
    </location>
</feature>
<comment type="caution">
    <text evidence="16">The sequence shown here is derived from an EMBL/GenBank/DDBJ whole genome shotgun (WGS) entry which is preliminary data.</text>
</comment>
<dbReference type="EC" id="4.2.1.136" evidence="12"/>
<dbReference type="RefSeq" id="WP_284585883.1">
    <property type="nucleotide sequence ID" value="NZ_JASNVK010000016.1"/>
</dbReference>
<evidence type="ECO:0000256" key="8">
    <source>
        <dbReference type="ARBA" id="ARBA00023239"/>
    </source>
</evidence>
<evidence type="ECO:0000256" key="11">
    <source>
        <dbReference type="ARBA" id="ARBA00049209"/>
    </source>
</evidence>
<protein>
    <recommendedName>
        <fullName evidence="12">ADP-dependent (S)-NAD(P)H-hydrate dehydratase</fullName>
        <ecNumber evidence="12">4.2.1.136</ecNumber>
    </recommendedName>
    <alternativeName>
        <fullName evidence="12">ADP-dependent NAD(P)HX dehydratase</fullName>
    </alternativeName>
</protein>
<feature type="binding site" evidence="12">
    <location>
        <position position="429"/>
    </location>
    <ligand>
        <name>(6S)-NADPHX</name>
        <dbReference type="ChEBI" id="CHEBI:64076"/>
    </ligand>
</feature>
<evidence type="ECO:0000256" key="10">
    <source>
        <dbReference type="ARBA" id="ARBA00048238"/>
    </source>
</evidence>
<comment type="function">
    <text evidence="12">Catalyzes the dehydration of the S-form of NAD(P)HX at the expense of ADP, which is converted to AMP. Together with NAD(P)HX epimerase, which catalyzes the epimerization of the S- and R-forms, the enzyme allows the repair of both epimers of NAD(P)HX, a damaged form of NAD(P)H that is a result of enzymatic or heat-dependent hydration.</text>
</comment>
<comment type="similarity">
    <text evidence="2">In the N-terminal section; belongs to the NnrE/AIBP family.</text>
</comment>
<keyword evidence="17" id="KW-1185">Reference proteome</keyword>
<dbReference type="InterPro" id="IPR029056">
    <property type="entry name" value="Ribokinase-like"/>
</dbReference>
<accession>A0ABT7G4L8</accession>
<dbReference type="Gene3D" id="3.40.50.10260">
    <property type="entry name" value="YjeF N-terminal domain"/>
    <property type="match status" value="1"/>
</dbReference>
<evidence type="ECO:0000256" key="12">
    <source>
        <dbReference type="HAMAP-Rule" id="MF_01965"/>
    </source>
</evidence>
<name>A0ABT7G4L8_9CORY</name>
<comment type="similarity">
    <text evidence="3">In the C-terminal section; belongs to the NnrD/CARKD family.</text>
</comment>
<feature type="region of interest" description="Disordered" evidence="13">
    <location>
        <begin position="46"/>
        <end position="66"/>
    </location>
</feature>
<comment type="catalytic activity">
    <reaction evidence="10 12">
        <text>(6S)-NADHX + ADP = AMP + phosphate + NADH + H(+)</text>
        <dbReference type="Rhea" id="RHEA:32223"/>
        <dbReference type="ChEBI" id="CHEBI:15378"/>
        <dbReference type="ChEBI" id="CHEBI:43474"/>
        <dbReference type="ChEBI" id="CHEBI:57945"/>
        <dbReference type="ChEBI" id="CHEBI:64074"/>
        <dbReference type="ChEBI" id="CHEBI:456215"/>
        <dbReference type="ChEBI" id="CHEBI:456216"/>
        <dbReference type="EC" id="4.2.1.136"/>
    </reaction>
</comment>
<keyword evidence="7 12" id="KW-0520">NAD</keyword>
<evidence type="ECO:0000313" key="16">
    <source>
        <dbReference type="EMBL" id="MDK4301323.1"/>
    </source>
</evidence>
<dbReference type="Proteomes" id="UP001243856">
    <property type="component" value="Unassembled WGS sequence"/>
</dbReference>
<organism evidence="16 17">
    <name type="scientific">Corynebacterium propinquum</name>
    <dbReference type="NCBI Taxonomy" id="43769"/>
    <lineage>
        <taxon>Bacteria</taxon>
        <taxon>Bacillati</taxon>
        <taxon>Actinomycetota</taxon>
        <taxon>Actinomycetes</taxon>
        <taxon>Mycobacteriales</taxon>
        <taxon>Corynebacteriaceae</taxon>
        <taxon>Corynebacterium</taxon>
    </lineage>
</organism>
<gene>
    <name evidence="12" type="primary">nnrD</name>
    <name evidence="16" type="ORF">QPX45_08740</name>
</gene>
<feature type="domain" description="YjeF N-terminal" evidence="15">
    <location>
        <begin position="9"/>
        <end position="264"/>
    </location>
</feature>
<feature type="compositionally biased region" description="Polar residues" evidence="13">
    <location>
        <begin position="318"/>
        <end position="330"/>
    </location>
</feature>
<dbReference type="InterPro" id="IPR000631">
    <property type="entry name" value="CARKD"/>
</dbReference>
<dbReference type="HAMAP" id="MF_01965">
    <property type="entry name" value="NADHX_dehydratase"/>
    <property type="match status" value="1"/>
</dbReference>
<evidence type="ECO:0000256" key="4">
    <source>
        <dbReference type="ARBA" id="ARBA00022741"/>
    </source>
</evidence>
<evidence type="ECO:0000313" key="17">
    <source>
        <dbReference type="Proteomes" id="UP001243856"/>
    </source>
</evidence>
<feature type="binding site" evidence="12">
    <location>
        <position position="571"/>
    </location>
    <ligand>
        <name>AMP</name>
        <dbReference type="ChEBI" id="CHEBI:456215"/>
    </ligand>
</feature>
<evidence type="ECO:0000259" key="15">
    <source>
        <dbReference type="PROSITE" id="PS51385"/>
    </source>
</evidence>